<keyword evidence="2 5" id="KW-0812">Transmembrane</keyword>
<keyword evidence="3 5" id="KW-1133">Transmembrane helix</keyword>
<dbReference type="RefSeq" id="WP_134486100.1">
    <property type="nucleotide sequence ID" value="NZ_CP139089.1"/>
</dbReference>
<evidence type="ECO:0000313" key="7">
    <source>
        <dbReference type="Proteomes" id="UP000294360"/>
    </source>
</evidence>
<dbReference type="Proteomes" id="UP000294360">
    <property type="component" value="Chromosome"/>
</dbReference>
<feature type="transmembrane region" description="Helical" evidence="5">
    <location>
        <begin position="118"/>
        <end position="144"/>
    </location>
</feature>
<gene>
    <name evidence="6" type="ORF">MTUNDRAET4_0206</name>
</gene>
<dbReference type="NCBIfam" id="NF009407">
    <property type="entry name" value="PRK12768.1"/>
    <property type="match status" value="1"/>
</dbReference>
<proteinExistence type="predicted"/>
<comment type="subcellular location">
    <subcellularLocation>
        <location evidence="1">Membrane</location>
        <topology evidence="1">Multi-pass membrane protein</topology>
    </subcellularLocation>
</comment>
<name>A0A4V6IM61_METTU</name>
<dbReference type="InterPro" id="IPR059112">
    <property type="entry name" value="CysZ/EI24"/>
</dbReference>
<keyword evidence="4 5" id="KW-0472">Membrane</keyword>
<organism evidence="6 7">
    <name type="scientific">Methylocella tundrae</name>
    <dbReference type="NCBI Taxonomy" id="227605"/>
    <lineage>
        <taxon>Bacteria</taxon>
        <taxon>Pseudomonadati</taxon>
        <taxon>Pseudomonadota</taxon>
        <taxon>Alphaproteobacteria</taxon>
        <taxon>Hyphomicrobiales</taxon>
        <taxon>Beijerinckiaceae</taxon>
        <taxon>Methylocella</taxon>
    </lineage>
</organism>
<evidence type="ECO:0000256" key="5">
    <source>
        <dbReference type="SAM" id="Phobius"/>
    </source>
</evidence>
<feature type="transmembrane region" description="Helical" evidence="5">
    <location>
        <begin position="20"/>
        <end position="39"/>
    </location>
</feature>
<evidence type="ECO:0000256" key="2">
    <source>
        <dbReference type="ARBA" id="ARBA00022692"/>
    </source>
</evidence>
<feature type="transmembrane region" description="Helical" evidence="5">
    <location>
        <begin position="180"/>
        <end position="200"/>
    </location>
</feature>
<dbReference type="KEGG" id="mtun:MTUNDRAET4_0206"/>
<evidence type="ECO:0008006" key="8">
    <source>
        <dbReference type="Google" id="ProtNLM"/>
    </source>
</evidence>
<protein>
    <recommendedName>
        <fullName evidence="8">CysZ-like protein</fullName>
    </recommendedName>
</protein>
<evidence type="ECO:0000256" key="4">
    <source>
        <dbReference type="ARBA" id="ARBA00023136"/>
    </source>
</evidence>
<accession>A0A4V6IM61</accession>
<evidence type="ECO:0000313" key="6">
    <source>
        <dbReference type="EMBL" id="VFU07099.1"/>
    </source>
</evidence>
<dbReference type="OrthoDB" id="5421146at2"/>
<sequence length="224" mass="24147">MLDAAAAAAGQIFTPPFRNVLWKTLGLTLALLALVWIGLEKLIVASLSLPYPWLTTILSLVSGAGLFIGLAFLVTPVSFLVAGFFFDELAEHVESEIDPNGVGRALPFKDATRVAVEFSAVALLVNLIALLLLLVPGVNAIAFFGANAYLFGRGYFELAALRYAAPAEVRRLRKTNELQLFVAGLIMAGMLAIPLINLLTPLFGTAFMVRIARSILQRNGYRLA</sequence>
<dbReference type="Pfam" id="PF07264">
    <property type="entry name" value="EI24"/>
    <property type="match status" value="1"/>
</dbReference>
<evidence type="ECO:0000256" key="3">
    <source>
        <dbReference type="ARBA" id="ARBA00022989"/>
    </source>
</evidence>
<dbReference type="AlphaFoldDB" id="A0A4V6IM61"/>
<dbReference type="EMBL" id="LR536450">
    <property type="protein sequence ID" value="VFU07099.1"/>
    <property type="molecule type" value="Genomic_DNA"/>
</dbReference>
<reference evidence="6 7" key="1">
    <citation type="submission" date="2019-03" db="EMBL/GenBank/DDBJ databases">
        <authorList>
            <person name="Kox A.R. M."/>
        </authorList>
    </citation>
    <scope>NUCLEOTIDE SEQUENCE [LARGE SCALE GENOMIC DNA]</scope>
    <source>
        <strain evidence="6">MTUNDRAET4 annotated genome</strain>
    </source>
</reference>
<evidence type="ECO:0000256" key="1">
    <source>
        <dbReference type="ARBA" id="ARBA00004141"/>
    </source>
</evidence>
<feature type="transmembrane region" description="Helical" evidence="5">
    <location>
        <begin position="51"/>
        <end position="74"/>
    </location>
</feature>